<comment type="subcellular location">
    <subcellularLocation>
        <location evidence="1">Membrane</location>
        <topology evidence="1">Multi-pass membrane protein</topology>
    </subcellularLocation>
</comment>
<feature type="transmembrane region" description="Helical" evidence="5">
    <location>
        <begin position="49"/>
        <end position="66"/>
    </location>
</feature>
<feature type="transmembrane region" description="Helical" evidence="5">
    <location>
        <begin position="374"/>
        <end position="393"/>
    </location>
</feature>
<evidence type="ECO:0000256" key="1">
    <source>
        <dbReference type="ARBA" id="ARBA00004141"/>
    </source>
</evidence>
<evidence type="ECO:0000259" key="6">
    <source>
        <dbReference type="Pfam" id="PF13127"/>
    </source>
</evidence>
<keyword evidence="3 5" id="KW-1133">Transmembrane helix</keyword>
<reference evidence="7" key="1">
    <citation type="journal article" date="2020" name="Stud. Mycol.">
        <title>101 Dothideomycetes genomes: a test case for predicting lifestyles and emergence of pathogens.</title>
        <authorList>
            <person name="Haridas S."/>
            <person name="Albert R."/>
            <person name="Binder M."/>
            <person name="Bloem J."/>
            <person name="Labutti K."/>
            <person name="Salamov A."/>
            <person name="Andreopoulos B."/>
            <person name="Baker S."/>
            <person name="Barry K."/>
            <person name="Bills G."/>
            <person name="Bluhm B."/>
            <person name="Cannon C."/>
            <person name="Castanera R."/>
            <person name="Culley D."/>
            <person name="Daum C."/>
            <person name="Ezra D."/>
            <person name="Gonzalez J."/>
            <person name="Henrissat B."/>
            <person name="Kuo A."/>
            <person name="Liang C."/>
            <person name="Lipzen A."/>
            <person name="Lutzoni F."/>
            <person name="Magnuson J."/>
            <person name="Mondo S."/>
            <person name="Nolan M."/>
            <person name="Ohm R."/>
            <person name="Pangilinan J."/>
            <person name="Park H.-J."/>
            <person name="Ramirez L."/>
            <person name="Alfaro M."/>
            <person name="Sun H."/>
            <person name="Tritt A."/>
            <person name="Yoshinaga Y."/>
            <person name="Zwiers L.-H."/>
            <person name="Turgeon B."/>
            <person name="Goodwin S."/>
            <person name="Spatafora J."/>
            <person name="Crous P."/>
            <person name="Grigoriev I."/>
        </authorList>
    </citation>
    <scope>NUCLEOTIDE SEQUENCE</scope>
    <source>
        <strain evidence="7">CBS 262.69</strain>
    </source>
</reference>
<feature type="domain" description="DUF3955" evidence="6">
    <location>
        <begin position="14"/>
        <end position="58"/>
    </location>
</feature>
<evidence type="ECO:0000256" key="2">
    <source>
        <dbReference type="ARBA" id="ARBA00022692"/>
    </source>
</evidence>
<sequence length="425" mass="46954">MSTKRSWDSRWRHTLGICALAMVVCLWTLSNFLASTIFADNTYSKPYFVTYVNSCFFILPLGPMLLRQYWLRPSDFESPMQSLRNLFRCDSCGRESEREAFIKPDDEQLREGILDHGESSASDDDFDALDPLAGSGLSMRSGLRTGDSKLSPSGTLLLSLHFSILWFAANYMSSACLEYTTVASTTILTSTSSIWTLVVGTLLHVEKFTVRKLLGVLASVLGIILVSSVDITGKNDGNRGTFPHKSPKEIATGDVQALFSAILYGLYIVIMKKKIGDERRVNMPLFFGFVGLLNMLLLWPGFFILNWTGIEPFELPPKGRVLTIILASPRLSSLLSDFCWAYAALLTSPLVTTVGLSMSIPLSLIGQMIIHGQYVTALYWLGAAIVLTSFIIVNHEESKEEAVSGPPVGILSAEEGWNNAEGWDE</sequence>
<dbReference type="EMBL" id="ML996699">
    <property type="protein sequence ID" value="KAF2398668.1"/>
    <property type="molecule type" value="Genomic_DNA"/>
</dbReference>
<dbReference type="Pfam" id="PF13127">
    <property type="entry name" value="DUF3955"/>
    <property type="match status" value="1"/>
</dbReference>
<name>A0A6G1HRI4_9PEZI</name>
<dbReference type="PANTHER" id="PTHR23051:SF0">
    <property type="entry name" value="SOLUTE CARRIER FAMILY 35 MEMBER F5"/>
    <property type="match status" value="1"/>
</dbReference>
<keyword evidence="8" id="KW-1185">Reference proteome</keyword>
<dbReference type="PANTHER" id="PTHR23051">
    <property type="entry name" value="SOLUTE CARRIER FAMILY 35, MEMBER F5"/>
    <property type="match status" value="1"/>
</dbReference>
<dbReference type="InterPro" id="IPR025016">
    <property type="entry name" value="DUF3955"/>
</dbReference>
<feature type="transmembrane region" description="Helical" evidence="5">
    <location>
        <begin position="181"/>
        <end position="202"/>
    </location>
</feature>
<feature type="transmembrane region" description="Helical" evidence="5">
    <location>
        <begin position="283"/>
        <end position="305"/>
    </location>
</feature>
<dbReference type="Proteomes" id="UP000799640">
    <property type="component" value="Unassembled WGS sequence"/>
</dbReference>
<feature type="transmembrane region" description="Helical" evidence="5">
    <location>
        <begin position="340"/>
        <end position="362"/>
    </location>
</feature>
<dbReference type="AlphaFoldDB" id="A0A6G1HRI4"/>
<feature type="transmembrane region" description="Helical" evidence="5">
    <location>
        <begin position="214"/>
        <end position="233"/>
    </location>
</feature>
<protein>
    <recommendedName>
        <fullName evidence="6">DUF3955 domain-containing protein</fullName>
    </recommendedName>
</protein>
<feature type="transmembrane region" description="Helical" evidence="5">
    <location>
        <begin position="150"/>
        <end position="169"/>
    </location>
</feature>
<dbReference type="OrthoDB" id="1436450at2759"/>
<dbReference type="InterPro" id="IPR037185">
    <property type="entry name" value="EmrE-like"/>
</dbReference>
<gene>
    <name evidence="7" type="ORF">EJ06DRAFT_479462</name>
</gene>
<feature type="transmembrane region" description="Helical" evidence="5">
    <location>
        <begin position="253"/>
        <end position="271"/>
    </location>
</feature>
<dbReference type="Pfam" id="PF16913">
    <property type="entry name" value="PUNUT"/>
    <property type="match status" value="1"/>
</dbReference>
<keyword evidence="2 5" id="KW-0812">Transmembrane</keyword>
<organism evidence="7 8">
    <name type="scientific">Trichodelitschia bisporula</name>
    <dbReference type="NCBI Taxonomy" id="703511"/>
    <lineage>
        <taxon>Eukaryota</taxon>
        <taxon>Fungi</taxon>
        <taxon>Dikarya</taxon>
        <taxon>Ascomycota</taxon>
        <taxon>Pezizomycotina</taxon>
        <taxon>Dothideomycetes</taxon>
        <taxon>Dothideomycetes incertae sedis</taxon>
        <taxon>Phaeotrichales</taxon>
        <taxon>Phaeotrichaceae</taxon>
        <taxon>Trichodelitschia</taxon>
    </lineage>
</organism>
<evidence type="ECO:0000313" key="8">
    <source>
        <dbReference type="Proteomes" id="UP000799640"/>
    </source>
</evidence>
<evidence type="ECO:0000256" key="5">
    <source>
        <dbReference type="SAM" id="Phobius"/>
    </source>
</evidence>
<keyword evidence="4 5" id="KW-0472">Membrane</keyword>
<dbReference type="SUPFAM" id="SSF103481">
    <property type="entry name" value="Multidrug resistance efflux transporter EmrE"/>
    <property type="match status" value="2"/>
</dbReference>
<accession>A0A6G1HRI4</accession>
<dbReference type="GO" id="GO:0000329">
    <property type="term" value="C:fungal-type vacuole membrane"/>
    <property type="evidence" value="ECO:0007669"/>
    <property type="project" value="TreeGrafter"/>
</dbReference>
<evidence type="ECO:0000256" key="4">
    <source>
        <dbReference type="ARBA" id="ARBA00023136"/>
    </source>
</evidence>
<evidence type="ECO:0000256" key="3">
    <source>
        <dbReference type="ARBA" id="ARBA00022989"/>
    </source>
</evidence>
<evidence type="ECO:0000313" key="7">
    <source>
        <dbReference type="EMBL" id="KAF2398668.1"/>
    </source>
</evidence>
<proteinExistence type="predicted"/>